<gene>
    <name evidence="3" type="ORF">P167DRAFT_529512</name>
</gene>
<dbReference type="PANTHER" id="PTHR35152:SF1">
    <property type="entry name" value="DOMAIN SIGNALLING PROTEIN, PUTATIVE (AFU_ORTHOLOGUE AFUA_5G11310)-RELATED"/>
    <property type="match status" value="1"/>
</dbReference>
<keyword evidence="1" id="KW-0472">Membrane</keyword>
<dbReference type="STRING" id="1392247.A0A3N4KBK4"/>
<evidence type="ECO:0000256" key="1">
    <source>
        <dbReference type="SAM" id="Phobius"/>
    </source>
</evidence>
<feature type="transmembrane region" description="Helical" evidence="1">
    <location>
        <begin position="45"/>
        <end position="66"/>
    </location>
</feature>
<keyword evidence="4" id="KW-1185">Reference proteome</keyword>
<accession>A0A3N4KBK4</accession>
<feature type="domain" description="MHYT" evidence="2">
    <location>
        <begin position="10"/>
        <end position="212"/>
    </location>
</feature>
<feature type="transmembrane region" description="Helical" evidence="1">
    <location>
        <begin position="230"/>
        <end position="251"/>
    </location>
</feature>
<feature type="transmembrane region" description="Helical" evidence="1">
    <location>
        <begin position="86"/>
        <end position="109"/>
    </location>
</feature>
<evidence type="ECO:0000259" key="2">
    <source>
        <dbReference type="PROSITE" id="PS50924"/>
    </source>
</evidence>
<dbReference type="Pfam" id="PF03707">
    <property type="entry name" value="MHYT"/>
    <property type="match status" value="2"/>
</dbReference>
<reference evidence="3 4" key="1">
    <citation type="journal article" date="2018" name="Nat. Ecol. Evol.">
        <title>Pezizomycetes genomes reveal the molecular basis of ectomycorrhizal truffle lifestyle.</title>
        <authorList>
            <person name="Murat C."/>
            <person name="Payen T."/>
            <person name="Noel B."/>
            <person name="Kuo A."/>
            <person name="Morin E."/>
            <person name="Chen J."/>
            <person name="Kohler A."/>
            <person name="Krizsan K."/>
            <person name="Balestrini R."/>
            <person name="Da Silva C."/>
            <person name="Montanini B."/>
            <person name="Hainaut M."/>
            <person name="Levati E."/>
            <person name="Barry K.W."/>
            <person name="Belfiori B."/>
            <person name="Cichocki N."/>
            <person name="Clum A."/>
            <person name="Dockter R.B."/>
            <person name="Fauchery L."/>
            <person name="Guy J."/>
            <person name="Iotti M."/>
            <person name="Le Tacon F."/>
            <person name="Lindquist E.A."/>
            <person name="Lipzen A."/>
            <person name="Malagnac F."/>
            <person name="Mello A."/>
            <person name="Molinier V."/>
            <person name="Miyauchi S."/>
            <person name="Poulain J."/>
            <person name="Riccioni C."/>
            <person name="Rubini A."/>
            <person name="Sitrit Y."/>
            <person name="Splivallo R."/>
            <person name="Traeger S."/>
            <person name="Wang M."/>
            <person name="Zifcakova L."/>
            <person name="Wipf D."/>
            <person name="Zambonelli A."/>
            <person name="Paolocci F."/>
            <person name="Nowrousian M."/>
            <person name="Ottonello S."/>
            <person name="Baldrian P."/>
            <person name="Spatafora J.W."/>
            <person name="Henrissat B."/>
            <person name="Nagy L.G."/>
            <person name="Aury J.M."/>
            <person name="Wincker P."/>
            <person name="Grigoriev I.V."/>
            <person name="Bonfante P."/>
            <person name="Martin F.M."/>
        </authorList>
    </citation>
    <scope>NUCLEOTIDE SEQUENCE [LARGE SCALE GENOMIC DNA]</scope>
    <source>
        <strain evidence="3 4">CCBAS932</strain>
    </source>
</reference>
<dbReference type="Proteomes" id="UP000277580">
    <property type="component" value="Unassembled WGS sequence"/>
</dbReference>
<dbReference type="PANTHER" id="PTHR35152">
    <property type="entry name" value="DOMAIN SIGNALLING PROTEIN, PUTATIVE (AFU_ORTHOLOGUE AFUA_5G11310)-RELATED"/>
    <property type="match status" value="1"/>
</dbReference>
<feature type="transmembrane region" description="Helical" evidence="1">
    <location>
        <begin position="188"/>
        <end position="210"/>
    </location>
</feature>
<dbReference type="EMBL" id="ML119174">
    <property type="protein sequence ID" value="RPB07853.1"/>
    <property type="molecule type" value="Genomic_DNA"/>
</dbReference>
<dbReference type="InterPro" id="IPR005330">
    <property type="entry name" value="MHYT_dom"/>
</dbReference>
<dbReference type="OrthoDB" id="264015at2759"/>
<dbReference type="PROSITE" id="PS50924">
    <property type="entry name" value="MHYT"/>
    <property type="match status" value="1"/>
</dbReference>
<evidence type="ECO:0000313" key="4">
    <source>
        <dbReference type="Proteomes" id="UP000277580"/>
    </source>
</evidence>
<feature type="transmembrane region" description="Helical" evidence="1">
    <location>
        <begin position="121"/>
        <end position="139"/>
    </location>
</feature>
<evidence type="ECO:0000313" key="3">
    <source>
        <dbReference type="EMBL" id="RPB07853.1"/>
    </source>
</evidence>
<protein>
    <recommendedName>
        <fullName evidence="2">MHYT domain-containing protein</fullName>
    </recommendedName>
</protein>
<dbReference type="InParanoid" id="A0A3N4KBK4"/>
<keyword evidence="1" id="KW-1133">Transmembrane helix</keyword>
<feature type="transmembrane region" description="Helical" evidence="1">
    <location>
        <begin position="151"/>
        <end position="176"/>
    </location>
</feature>
<dbReference type="AlphaFoldDB" id="A0A3N4KBK4"/>
<proteinExistence type="predicted"/>
<name>A0A3N4KBK4_9PEZI</name>
<organism evidence="3 4">
    <name type="scientific">Morchella conica CCBAS932</name>
    <dbReference type="NCBI Taxonomy" id="1392247"/>
    <lineage>
        <taxon>Eukaryota</taxon>
        <taxon>Fungi</taxon>
        <taxon>Dikarya</taxon>
        <taxon>Ascomycota</taxon>
        <taxon>Pezizomycotina</taxon>
        <taxon>Pezizomycetes</taxon>
        <taxon>Pezizales</taxon>
        <taxon>Morchellaceae</taxon>
        <taxon>Morchella</taxon>
    </lineage>
</organism>
<keyword evidence="1" id="KW-0812">Transmembrane</keyword>
<sequence>MAIEYAPQAFSAGYIALSYIISFIGSLSTVELLQRRTSRRGMYNWYLLAGSSLTMGGVAIWAMHYIGNCAIILYPGFDEQNKLQLIYSPGYTTVSFFLPVVFIFFSYLLMGASESVSWIRLGAGGMFAGLSICGMHYLGQAGIYNYKPTYVPGHVVGSVVIAVVATTIALTLFFILRKNFTNSWYKRVLCAIILSGAVSGMHWTAALGTVYQVNTEAGNRFGHDTRHMTVVITIVMSVVSCFLMLFFAIGVKRARAQKYNRAQKIVLASATFDPLGRLMVLPDGILPTKEITDAFREKSLEEGFDKSHAIFQWIYRTTRHWNSLNGLLEGMKAHVQQYNSQTHSTDYVEDYGFIFREQFCVAAQDLADGTHRSLDKMGFLYDEIIVTGGTSLAKKHTDLEASHGKGKFLFLVNEVTKSDAVRLAAHGFRFTSPSNVAENIARSMQVTKETITTHMNTMKHCASAEYELHPGVYIGCFAVRANVKGSFDVLVRANARNQLPTVKLPITTLEQTQLHYLQEQENKTAMQIISGSQALRRPESGGTLDVSPFVIMFHDALRELINEIQDPFFADATLVLTPIPIPYLDLNKNETGTAHIITFKTMVPIHSRTITNNTAFEFVSLPFFSLQQRCYPFSPDHAIHARRTHREFSARIAHVPKISQPMRAKFANTLTPWQKGPTITATTLSSRASSSSEKNLVLEYPTGNPFLNGGIMVSQSVSVEHDEAKGEGNIEMRAMGPSTAVVKEEDIEQPTWADTLFREAIAAGNARRS</sequence>
<feature type="transmembrane region" description="Helical" evidence="1">
    <location>
        <begin position="12"/>
        <end position="33"/>
    </location>
</feature>